<protein>
    <submittedName>
        <fullName evidence="1">Uncharacterized protein</fullName>
    </submittedName>
</protein>
<reference evidence="1" key="1">
    <citation type="submission" date="2020-06" db="EMBL/GenBank/DDBJ databases">
        <authorList>
            <person name="Li T."/>
            <person name="Hu X."/>
            <person name="Zhang T."/>
            <person name="Song X."/>
            <person name="Zhang H."/>
            <person name="Dai N."/>
            <person name="Sheng W."/>
            <person name="Hou X."/>
            <person name="Wei L."/>
        </authorList>
    </citation>
    <scope>NUCLEOTIDE SEQUENCE</scope>
    <source>
        <strain evidence="1">G01</strain>
        <tissue evidence="1">Leaf</tissue>
    </source>
</reference>
<evidence type="ECO:0000313" key="1">
    <source>
        <dbReference type="EMBL" id="KAL0331780.1"/>
    </source>
</evidence>
<gene>
    <name evidence="1" type="ORF">Sangu_1723500</name>
</gene>
<name>A0AAW2MM85_9LAMI</name>
<dbReference type="AlphaFoldDB" id="A0AAW2MM85"/>
<proteinExistence type="predicted"/>
<sequence length="115" mass="12759">MEVGKRGAALCSLLETLNEDPYDGHSLIDERLLRYFGLSPRVDLMGDNLGTSYYATNIMFGKLLRSQVGGVVVEGLLLLMSPRENGLPPFLQVLASGFFEEIENGILQYTSFKHC</sequence>
<organism evidence="1">
    <name type="scientific">Sesamum angustifolium</name>
    <dbReference type="NCBI Taxonomy" id="2727405"/>
    <lineage>
        <taxon>Eukaryota</taxon>
        <taxon>Viridiplantae</taxon>
        <taxon>Streptophyta</taxon>
        <taxon>Embryophyta</taxon>
        <taxon>Tracheophyta</taxon>
        <taxon>Spermatophyta</taxon>
        <taxon>Magnoliopsida</taxon>
        <taxon>eudicotyledons</taxon>
        <taxon>Gunneridae</taxon>
        <taxon>Pentapetalae</taxon>
        <taxon>asterids</taxon>
        <taxon>lamiids</taxon>
        <taxon>Lamiales</taxon>
        <taxon>Pedaliaceae</taxon>
        <taxon>Sesamum</taxon>
    </lineage>
</organism>
<accession>A0AAW2MM85</accession>
<comment type="caution">
    <text evidence="1">The sequence shown here is derived from an EMBL/GenBank/DDBJ whole genome shotgun (WGS) entry which is preliminary data.</text>
</comment>
<reference evidence="1" key="2">
    <citation type="journal article" date="2024" name="Plant">
        <title>Genomic evolution and insights into agronomic trait innovations of Sesamum species.</title>
        <authorList>
            <person name="Miao H."/>
            <person name="Wang L."/>
            <person name="Qu L."/>
            <person name="Liu H."/>
            <person name="Sun Y."/>
            <person name="Le M."/>
            <person name="Wang Q."/>
            <person name="Wei S."/>
            <person name="Zheng Y."/>
            <person name="Lin W."/>
            <person name="Duan Y."/>
            <person name="Cao H."/>
            <person name="Xiong S."/>
            <person name="Wang X."/>
            <person name="Wei L."/>
            <person name="Li C."/>
            <person name="Ma Q."/>
            <person name="Ju M."/>
            <person name="Zhao R."/>
            <person name="Li G."/>
            <person name="Mu C."/>
            <person name="Tian Q."/>
            <person name="Mei H."/>
            <person name="Zhang T."/>
            <person name="Gao T."/>
            <person name="Zhang H."/>
        </authorList>
    </citation>
    <scope>NUCLEOTIDE SEQUENCE</scope>
    <source>
        <strain evidence="1">G01</strain>
    </source>
</reference>
<dbReference type="EMBL" id="JACGWK010000010">
    <property type="protein sequence ID" value="KAL0331780.1"/>
    <property type="molecule type" value="Genomic_DNA"/>
</dbReference>